<keyword evidence="3" id="KW-0255">Endonuclease</keyword>
<keyword evidence="3" id="KW-0378">Hydrolase</keyword>
<evidence type="ECO:0000313" key="3">
    <source>
        <dbReference type="EMBL" id="NYI48836.1"/>
    </source>
</evidence>
<evidence type="ECO:0000256" key="2">
    <source>
        <dbReference type="ARBA" id="ARBA00023125"/>
    </source>
</evidence>
<protein>
    <submittedName>
        <fullName evidence="3">Restriction endonuclease S subunit</fullName>
    </submittedName>
</protein>
<organism evidence="3 4">
    <name type="scientific">Macellibacteroides fermentans</name>
    <dbReference type="NCBI Taxonomy" id="879969"/>
    <lineage>
        <taxon>Bacteria</taxon>
        <taxon>Pseudomonadati</taxon>
        <taxon>Bacteroidota</taxon>
        <taxon>Bacteroidia</taxon>
        <taxon>Bacteroidales</taxon>
        <taxon>Porphyromonadaceae</taxon>
        <taxon>Macellibacteroides</taxon>
    </lineage>
</organism>
<sequence>MIVCNSTYKHTIHFSLKKVRNDNLEQQAQALFKSWFVDFEPFKDGNFVDSELGMIPEGWNVATLRDIVVIEKDSINPQKNLSKTFVHYSLPAFDNGLTPEIQLGTDIKSNKFILNDYTTLFSKLNPRIKRIWFTHKVDLNSVCSTEFIPYQAKDPGKYSFVYSVISSDGFYNSIMSLVNGATGSHQRFHLEDSLNLKLAINVDVITELCKIVNPILDKIHYLRQENKELSFLRDSLLPKLMSGEIKINDLNC</sequence>
<keyword evidence="3" id="KW-0540">Nuclease</keyword>
<keyword evidence="2" id="KW-0238">DNA-binding</keyword>
<gene>
    <name evidence="3" type="ORF">F5613_000881</name>
</gene>
<dbReference type="GO" id="GO:0003677">
    <property type="term" value="F:DNA binding"/>
    <property type="evidence" value="ECO:0007669"/>
    <property type="project" value="UniProtKB-KW"/>
</dbReference>
<comment type="caution">
    <text evidence="3">The sequence shown here is derived from an EMBL/GenBank/DDBJ whole genome shotgun (WGS) entry which is preliminary data.</text>
</comment>
<dbReference type="EMBL" id="JACCCY010000001">
    <property type="protein sequence ID" value="NYI48836.1"/>
    <property type="molecule type" value="Genomic_DNA"/>
</dbReference>
<dbReference type="InterPro" id="IPR044946">
    <property type="entry name" value="Restrct_endonuc_typeI_TRD_sf"/>
</dbReference>
<dbReference type="InterPro" id="IPR052021">
    <property type="entry name" value="Type-I_RS_S_subunit"/>
</dbReference>
<dbReference type="PANTHER" id="PTHR30408">
    <property type="entry name" value="TYPE-1 RESTRICTION ENZYME ECOKI SPECIFICITY PROTEIN"/>
    <property type="match status" value="1"/>
</dbReference>
<reference evidence="3 4" key="1">
    <citation type="submission" date="2020-07" db="EMBL/GenBank/DDBJ databases">
        <title>Genomic Encyclopedia of Type Strains, Phase IV (KMG-IV): sequencing the most valuable type-strain genomes for metagenomic binning, comparative biology and taxonomic classification.</title>
        <authorList>
            <person name="Goeker M."/>
        </authorList>
    </citation>
    <scope>NUCLEOTIDE SEQUENCE [LARGE SCALE GENOMIC DNA]</scope>
    <source>
        <strain evidence="3 4">DSM 23697</strain>
    </source>
</reference>
<dbReference type="SUPFAM" id="SSF116734">
    <property type="entry name" value="DNA methylase specificity domain"/>
    <property type="match status" value="1"/>
</dbReference>
<evidence type="ECO:0000256" key="1">
    <source>
        <dbReference type="ARBA" id="ARBA00022747"/>
    </source>
</evidence>
<dbReference type="PANTHER" id="PTHR30408:SF13">
    <property type="entry name" value="TYPE I RESTRICTION ENZYME HINDI SPECIFICITY SUBUNIT"/>
    <property type="match status" value="1"/>
</dbReference>
<evidence type="ECO:0000313" key="4">
    <source>
        <dbReference type="Proteomes" id="UP000574332"/>
    </source>
</evidence>
<dbReference type="GO" id="GO:0009307">
    <property type="term" value="P:DNA restriction-modification system"/>
    <property type="evidence" value="ECO:0007669"/>
    <property type="project" value="UniProtKB-KW"/>
</dbReference>
<dbReference type="AlphaFoldDB" id="A0A8E2A4L0"/>
<dbReference type="Proteomes" id="UP000574332">
    <property type="component" value="Unassembled WGS sequence"/>
</dbReference>
<accession>A0A8E2A4L0</accession>
<dbReference type="GO" id="GO:0004519">
    <property type="term" value="F:endonuclease activity"/>
    <property type="evidence" value="ECO:0007669"/>
    <property type="project" value="UniProtKB-KW"/>
</dbReference>
<dbReference type="Gene3D" id="3.90.220.20">
    <property type="entry name" value="DNA methylase specificity domains"/>
    <property type="match status" value="1"/>
</dbReference>
<name>A0A8E2A4L0_9PORP</name>
<proteinExistence type="predicted"/>
<keyword evidence="4" id="KW-1185">Reference proteome</keyword>
<keyword evidence="1" id="KW-0680">Restriction system</keyword>